<dbReference type="InterPro" id="IPR012340">
    <property type="entry name" value="NA-bd_OB-fold"/>
</dbReference>
<evidence type="ECO:0000259" key="1">
    <source>
        <dbReference type="Pfam" id="PF01796"/>
    </source>
</evidence>
<gene>
    <name evidence="2" type="ORF">V474_03020</name>
</gene>
<dbReference type="InterPro" id="IPR052513">
    <property type="entry name" value="Thioester_dehydratase-like"/>
</dbReference>
<dbReference type="AlphaFoldDB" id="A0A0J7XK66"/>
<keyword evidence="3" id="KW-1185">Reference proteome</keyword>
<dbReference type="PANTHER" id="PTHR34075:SF5">
    <property type="entry name" value="BLR3430 PROTEIN"/>
    <property type="match status" value="1"/>
</dbReference>
<dbReference type="Pfam" id="PF01796">
    <property type="entry name" value="OB_ChsH2_C"/>
    <property type="match status" value="1"/>
</dbReference>
<dbReference type="Proteomes" id="UP000052268">
    <property type="component" value="Unassembled WGS sequence"/>
</dbReference>
<comment type="caution">
    <text evidence="2">The sequence shown here is derived from an EMBL/GenBank/DDBJ whole genome shotgun (WGS) entry which is preliminary data.</text>
</comment>
<accession>A0A0J7XK66</accession>
<dbReference type="SUPFAM" id="SSF50249">
    <property type="entry name" value="Nucleic acid-binding proteins"/>
    <property type="match status" value="1"/>
</dbReference>
<feature type="domain" description="ChsH2 C-terminal OB-fold" evidence="1">
    <location>
        <begin position="74"/>
        <end position="134"/>
    </location>
</feature>
<dbReference type="PATRIC" id="fig|1114963.3.peg.4228"/>
<organism evidence="2 3">
    <name type="scientific">Novosphingobium barchaimii LL02</name>
    <dbReference type="NCBI Taxonomy" id="1114963"/>
    <lineage>
        <taxon>Bacteria</taxon>
        <taxon>Pseudomonadati</taxon>
        <taxon>Pseudomonadota</taxon>
        <taxon>Alphaproteobacteria</taxon>
        <taxon>Sphingomonadales</taxon>
        <taxon>Sphingomonadaceae</taxon>
        <taxon>Novosphingobium</taxon>
    </lineage>
</organism>
<reference evidence="2 3" key="1">
    <citation type="journal article" date="2015" name="G3 (Bethesda)">
        <title>Insights into Ongoing Evolution of the Hexachlorocyclohexane Catabolic Pathway from Comparative Genomics of Ten Sphingomonadaceae Strains.</title>
        <authorList>
            <person name="Pearce S.L."/>
            <person name="Oakeshott J.G."/>
            <person name="Pandey G."/>
        </authorList>
    </citation>
    <scope>NUCLEOTIDE SEQUENCE [LARGE SCALE GENOMIC DNA]</scope>
    <source>
        <strain evidence="2 3">LL02</strain>
    </source>
</reference>
<evidence type="ECO:0000313" key="2">
    <source>
        <dbReference type="EMBL" id="KMS52039.1"/>
    </source>
</evidence>
<dbReference type="InterPro" id="IPR002878">
    <property type="entry name" value="ChsH2_C"/>
</dbReference>
<evidence type="ECO:0000313" key="3">
    <source>
        <dbReference type="Proteomes" id="UP000052268"/>
    </source>
</evidence>
<dbReference type="PANTHER" id="PTHR34075">
    <property type="entry name" value="BLR3430 PROTEIN"/>
    <property type="match status" value="1"/>
</dbReference>
<name>A0A0J7XK66_9SPHN</name>
<sequence>MERGMQGRIEAPVGRRTLVQSDKTQAQPAHKAIRVAADGSAVIEGRKCVDCGAVVADATMACRACGSRTPLEAVRAGPGGKVFSWSVIHRSYPGIPVPFVSAIVDLDGGLTLKGTLRGIAPEAVHPDLAVEAVIDDAGGILDKEGRPYVGFHFVPKGVGQ</sequence>
<dbReference type="EMBL" id="JACU01000010">
    <property type="protein sequence ID" value="KMS52039.1"/>
    <property type="molecule type" value="Genomic_DNA"/>
</dbReference>
<proteinExistence type="predicted"/>
<protein>
    <recommendedName>
        <fullName evidence="1">ChsH2 C-terminal OB-fold domain-containing protein</fullName>
    </recommendedName>
</protein>